<feature type="domain" description="P-type ATPase C-terminal" evidence="6">
    <location>
        <begin position="2"/>
        <end position="159"/>
    </location>
</feature>
<keyword evidence="5" id="KW-0812">Transmembrane</keyword>
<reference evidence="7 8" key="1">
    <citation type="submission" date="2019-04" db="EMBL/GenBank/DDBJ databases">
        <title>Draft genome of the big-headed turtle Platysternon megacephalum.</title>
        <authorList>
            <person name="Gong S."/>
        </authorList>
    </citation>
    <scope>NUCLEOTIDE SEQUENCE [LARGE SCALE GENOMIC DNA]</scope>
    <source>
        <strain evidence="7">DO16091913</strain>
        <tissue evidence="7">Muscle</tissue>
    </source>
</reference>
<dbReference type="GO" id="GO:0048666">
    <property type="term" value="P:neuron development"/>
    <property type="evidence" value="ECO:0007669"/>
    <property type="project" value="TreeGrafter"/>
</dbReference>
<dbReference type="GO" id="GO:0140326">
    <property type="term" value="F:ATPase-coupled intramembrane lipid transporter activity"/>
    <property type="evidence" value="ECO:0007669"/>
    <property type="project" value="TreeGrafter"/>
</dbReference>
<dbReference type="PANTHER" id="PTHR24092:SF98">
    <property type="entry name" value="PHOSPHOLIPID-TRANSPORTING ATPASE IB"/>
    <property type="match status" value="1"/>
</dbReference>
<dbReference type="STRING" id="55544.A0A4D9EP32"/>
<feature type="region of interest" description="Disordered" evidence="4">
    <location>
        <begin position="189"/>
        <end position="214"/>
    </location>
</feature>
<evidence type="ECO:0000256" key="4">
    <source>
        <dbReference type="SAM" id="MobiDB-lite"/>
    </source>
</evidence>
<dbReference type="EMBL" id="QXTE01000047">
    <property type="protein sequence ID" value="TFK09923.1"/>
    <property type="molecule type" value="Genomic_DNA"/>
</dbReference>
<evidence type="ECO:0000256" key="3">
    <source>
        <dbReference type="ARBA" id="ARBA00022842"/>
    </source>
</evidence>
<keyword evidence="5" id="KW-1133">Transmembrane helix</keyword>
<sequence>MLRFPQLYKITQNADGFNTRVFWGHCINALIHSIILFWFPLKVLEHDAVFTNGQGPDYLFVGNIVYTYVVITVCLKAGLETTAWTKFSHLAVWGSMLLWLVFFGVYSAIWPTIPIAPDMLGQAGMVLRCGYFWLGLILVPTACLVKDVAWRAAKHTYHKTLLEQVQELETKSKELGKTMLRDSNGKRFTSFSKRLHGDDVRNPPGPPFQPQPPTPCIFFSPS</sequence>
<feature type="transmembrane region" description="Helical" evidence="5">
    <location>
        <begin position="59"/>
        <end position="78"/>
    </location>
</feature>
<evidence type="ECO:0000259" key="6">
    <source>
        <dbReference type="Pfam" id="PF16212"/>
    </source>
</evidence>
<dbReference type="OrthoDB" id="377733at2759"/>
<feature type="transmembrane region" description="Helical" evidence="5">
    <location>
        <begin position="90"/>
        <end position="110"/>
    </location>
</feature>
<dbReference type="GO" id="GO:0046872">
    <property type="term" value="F:metal ion binding"/>
    <property type="evidence" value="ECO:0007669"/>
    <property type="project" value="UniProtKB-KW"/>
</dbReference>
<feature type="transmembrane region" description="Helical" evidence="5">
    <location>
        <begin position="21"/>
        <end position="39"/>
    </location>
</feature>
<dbReference type="AlphaFoldDB" id="A0A4D9EP32"/>
<comment type="caution">
    <text evidence="7">The sequence shown here is derived from an EMBL/GenBank/DDBJ whole genome shotgun (WGS) entry which is preliminary data.</text>
</comment>
<dbReference type="GO" id="GO:0045332">
    <property type="term" value="P:phospholipid translocation"/>
    <property type="evidence" value="ECO:0007669"/>
    <property type="project" value="TreeGrafter"/>
</dbReference>
<keyword evidence="2" id="KW-0479">Metal-binding</keyword>
<accession>A0A4D9EP32</accession>
<reference evidence="7 8" key="2">
    <citation type="submission" date="2019-04" db="EMBL/GenBank/DDBJ databases">
        <title>The genome sequence of big-headed turtle.</title>
        <authorList>
            <person name="Gong S."/>
        </authorList>
    </citation>
    <scope>NUCLEOTIDE SEQUENCE [LARGE SCALE GENOMIC DNA]</scope>
    <source>
        <strain evidence="7">DO16091913</strain>
        <tissue evidence="7">Muscle</tissue>
    </source>
</reference>
<dbReference type="Proteomes" id="UP000297703">
    <property type="component" value="Unassembled WGS sequence"/>
</dbReference>
<keyword evidence="8" id="KW-1185">Reference proteome</keyword>
<proteinExistence type="predicted"/>
<evidence type="ECO:0000313" key="8">
    <source>
        <dbReference type="Proteomes" id="UP000297703"/>
    </source>
</evidence>
<organism evidence="7 8">
    <name type="scientific">Platysternon megacephalum</name>
    <name type="common">big-headed turtle</name>
    <dbReference type="NCBI Taxonomy" id="55544"/>
    <lineage>
        <taxon>Eukaryota</taxon>
        <taxon>Metazoa</taxon>
        <taxon>Chordata</taxon>
        <taxon>Craniata</taxon>
        <taxon>Vertebrata</taxon>
        <taxon>Euteleostomi</taxon>
        <taxon>Archelosauria</taxon>
        <taxon>Testudinata</taxon>
        <taxon>Testudines</taxon>
        <taxon>Cryptodira</taxon>
        <taxon>Durocryptodira</taxon>
        <taxon>Testudinoidea</taxon>
        <taxon>Platysternidae</taxon>
        <taxon>Platysternon</taxon>
    </lineage>
</organism>
<dbReference type="SUPFAM" id="SSF81665">
    <property type="entry name" value="Calcium ATPase, transmembrane domain M"/>
    <property type="match status" value="1"/>
</dbReference>
<evidence type="ECO:0000256" key="5">
    <source>
        <dbReference type="SAM" id="Phobius"/>
    </source>
</evidence>
<evidence type="ECO:0000313" key="7">
    <source>
        <dbReference type="EMBL" id="TFK09923.1"/>
    </source>
</evidence>
<dbReference type="Pfam" id="PF16212">
    <property type="entry name" value="PhoLip_ATPase_C"/>
    <property type="match status" value="1"/>
</dbReference>
<name>A0A4D9EP32_9SAUR</name>
<evidence type="ECO:0000256" key="1">
    <source>
        <dbReference type="ARBA" id="ARBA00004141"/>
    </source>
</evidence>
<dbReference type="GO" id="GO:0005802">
    <property type="term" value="C:trans-Golgi network"/>
    <property type="evidence" value="ECO:0007669"/>
    <property type="project" value="TreeGrafter"/>
</dbReference>
<feature type="transmembrane region" description="Helical" evidence="5">
    <location>
        <begin position="130"/>
        <end position="149"/>
    </location>
</feature>
<dbReference type="InterPro" id="IPR023298">
    <property type="entry name" value="ATPase_P-typ_TM_dom_sf"/>
</dbReference>
<dbReference type="GO" id="GO:0005886">
    <property type="term" value="C:plasma membrane"/>
    <property type="evidence" value="ECO:0007669"/>
    <property type="project" value="TreeGrafter"/>
</dbReference>
<keyword evidence="5" id="KW-0472">Membrane</keyword>
<dbReference type="PANTHER" id="PTHR24092">
    <property type="entry name" value="PROBABLE PHOSPHOLIPID-TRANSPORTING ATPASE"/>
    <property type="match status" value="1"/>
</dbReference>
<gene>
    <name evidence="7" type="ORF">DR999_PMT06964</name>
</gene>
<comment type="subcellular location">
    <subcellularLocation>
        <location evidence="1">Membrane</location>
        <topology evidence="1">Multi-pass membrane protein</topology>
    </subcellularLocation>
</comment>
<feature type="compositionally biased region" description="Pro residues" evidence="4">
    <location>
        <begin position="203"/>
        <end position="214"/>
    </location>
</feature>
<dbReference type="InterPro" id="IPR032630">
    <property type="entry name" value="P_typ_ATPase_c"/>
</dbReference>
<protein>
    <submittedName>
        <fullName evidence="7">PCI domain-containing protein 2</fullName>
    </submittedName>
</protein>
<keyword evidence="3" id="KW-0460">Magnesium</keyword>
<evidence type="ECO:0000256" key="2">
    <source>
        <dbReference type="ARBA" id="ARBA00022723"/>
    </source>
</evidence>